<dbReference type="PANTHER" id="PTHR10339:SF25">
    <property type="entry name" value="SECRETED EXOENZYME S"/>
    <property type="match status" value="1"/>
</dbReference>
<feature type="transmembrane region" description="Helical" evidence="11">
    <location>
        <begin position="304"/>
        <end position="323"/>
    </location>
</feature>
<dbReference type="PANTHER" id="PTHR10339">
    <property type="entry name" value="ADP-RIBOSYLTRANSFERASE"/>
    <property type="match status" value="1"/>
</dbReference>
<keyword evidence="5 10" id="KW-0328">Glycosyltransferase</keyword>
<name>A0A8S4PJI6_OWEFU</name>
<dbReference type="GO" id="GO:0003950">
    <property type="term" value="F:NAD+ poly-ADP-ribosyltransferase activity"/>
    <property type="evidence" value="ECO:0007669"/>
    <property type="project" value="TreeGrafter"/>
</dbReference>
<dbReference type="Pfam" id="PF01129">
    <property type="entry name" value="ART"/>
    <property type="match status" value="1"/>
</dbReference>
<dbReference type="GO" id="GO:0106274">
    <property type="term" value="F:NAD+-protein-arginine ADP-ribosyltransferase activity"/>
    <property type="evidence" value="ECO:0007669"/>
    <property type="project" value="UniProtKB-EC"/>
</dbReference>
<evidence type="ECO:0000256" key="5">
    <source>
        <dbReference type="ARBA" id="ARBA00022676"/>
    </source>
</evidence>
<keyword evidence="13" id="KW-1185">Reference proteome</keyword>
<evidence type="ECO:0000256" key="4">
    <source>
        <dbReference type="ARBA" id="ARBA00022656"/>
    </source>
</evidence>
<evidence type="ECO:0000256" key="9">
    <source>
        <dbReference type="ARBA" id="ARBA00047597"/>
    </source>
</evidence>
<evidence type="ECO:0000256" key="11">
    <source>
        <dbReference type="SAM" id="Phobius"/>
    </source>
</evidence>
<comment type="subcellular location">
    <subcellularLocation>
        <location evidence="1">Secreted</location>
    </subcellularLocation>
</comment>
<organism evidence="12 13">
    <name type="scientific">Owenia fusiformis</name>
    <name type="common">Polychaete worm</name>
    <dbReference type="NCBI Taxonomy" id="6347"/>
    <lineage>
        <taxon>Eukaryota</taxon>
        <taxon>Metazoa</taxon>
        <taxon>Spiralia</taxon>
        <taxon>Lophotrochozoa</taxon>
        <taxon>Annelida</taxon>
        <taxon>Polychaeta</taxon>
        <taxon>Sedentaria</taxon>
        <taxon>Canalipalpata</taxon>
        <taxon>Sabellida</taxon>
        <taxon>Oweniida</taxon>
        <taxon>Oweniidae</taxon>
        <taxon>Owenia</taxon>
    </lineage>
</organism>
<keyword evidence="11" id="KW-1133">Transmembrane helix</keyword>
<dbReference type="InterPro" id="IPR050999">
    <property type="entry name" value="ADP-ribosyltransferase_ARG"/>
</dbReference>
<evidence type="ECO:0000256" key="3">
    <source>
        <dbReference type="ARBA" id="ARBA00022525"/>
    </source>
</evidence>
<evidence type="ECO:0000256" key="8">
    <source>
        <dbReference type="ARBA" id="ARBA00023026"/>
    </source>
</evidence>
<dbReference type="OrthoDB" id="423533at2759"/>
<dbReference type="SUPFAM" id="SSF56399">
    <property type="entry name" value="ADP-ribosylation"/>
    <property type="match status" value="1"/>
</dbReference>
<keyword evidence="7" id="KW-0548">Nucleotidyltransferase</keyword>
<dbReference type="InterPro" id="IPR000768">
    <property type="entry name" value="ART"/>
</dbReference>
<evidence type="ECO:0000256" key="7">
    <source>
        <dbReference type="ARBA" id="ARBA00022695"/>
    </source>
</evidence>
<keyword evidence="8" id="KW-0843">Virulence</keyword>
<keyword evidence="10" id="KW-0520">NAD</keyword>
<keyword evidence="11" id="KW-0812">Transmembrane</keyword>
<dbReference type="GO" id="GO:0016779">
    <property type="term" value="F:nucleotidyltransferase activity"/>
    <property type="evidence" value="ECO:0007669"/>
    <property type="project" value="UniProtKB-KW"/>
</dbReference>
<dbReference type="PROSITE" id="PS51996">
    <property type="entry name" value="TR_MART"/>
    <property type="match status" value="1"/>
</dbReference>
<dbReference type="AlphaFoldDB" id="A0A8S4PJI6"/>
<comment type="catalytic activity">
    <reaction evidence="9 10">
        <text>L-arginyl-[protein] + NAD(+) = N(omega)-(ADP-D-ribosyl)-L-arginyl-[protein] + nicotinamide + H(+)</text>
        <dbReference type="Rhea" id="RHEA:19149"/>
        <dbReference type="Rhea" id="RHEA-COMP:10532"/>
        <dbReference type="Rhea" id="RHEA-COMP:15087"/>
        <dbReference type="ChEBI" id="CHEBI:15378"/>
        <dbReference type="ChEBI" id="CHEBI:17154"/>
        <dbReference type="ChEBI" id="CHEBI:29965"/>
        <dbReference type="ChEBI" id="CHEBI:57540"/>
        <dbReference type="ChEBI" id="CHEBI:142554"/>
        <dbReference type="EC" id="2.4.2.31"/>
    </reaction>
</comment>
<dbReference type="Gene3D" id="3.90.176.10">
    <property type="entry name" value="Toxin ADP-ribosyltransferase, Chain A, domain 1"/>
    <property type="match status" value="1"/>
</dbReference>
<dbReference type="GO" id="GO:0005576">
    <property type="term" value="C:extracellular region"/>
    <property type="evidence" value="ECO:0007669"/>
    <property type="project" value="UniProtKB-SubCell"/>
</dbReference>
<evidence type="ECO:0000256" key="10">
    <source>
        <dbReference type="RuleBase" id="RU361228"/>
    </source>
</evidence>
<keyword evidence="6 10" id="KW-0808">Transferase</keyword>
<protein>
    <recommendedName>
        <fullName evidence="10">NAD(P)(+)--arginine ADP-ribosyltransferase</fullName>
        <ecNumber evidence="10">2.4.2.31</ecNumber>
    </recommendedName>
    <alternativeName>
        <fullName evidence="10">Mono(ADP-ribosyl)transferase</fullName>
    </alternativeName>
</protein>
<dbReference type="EC" id="2.4.2.31" evidence="10"/>
<evidence type="ECO:0000256" key="1">
    <source>
        <dbReference type="ARBA" id="ARBA00004613"/>
    </source>
</evidence>
<dbReference type="EMBL" id="CAIIXF020000008">
    <property type="protein sequence ID" value="CAH1793295.1"/>
    <property type="molecule type" value="Genomic_DNA"/>
</dbReference>
<sequence>MLTQRIVGVCALLAVYNCKVNETTESERDERITIDKPVIDPLNGNALDMINVTDRRATERAIKELLEDRKETSANPAIDTALKYVDDYEATNSKAIVYPYCLDKSEGRAISAYTAPLPECQKQFNAATRSRILALESSNVTDIKNNPMEGWKEFFKQIKQGTGKLKTKTCIDVYRGVEGSHSQLKNGDLINFRQFASTSKNENHAYLSAKPTLYEINTCFGADIERLSVEPNEKEVLIPPTEFFEIISLTTRTIHDMNGRDKRISVYKMRSKGAAALLSKTNSSVDDLCNVPTPRPTPSSSVHVLVNIELSTFIIFVILFSLLK</sequence>
<reference evidence="12" key="1">
    <citation type="submission" date="2022-03" db="EMBL/GenBank/DDBJ databases">
        <authorList>
            <person name="Martin C."/>
        </authorList>
    </citation>
    <scope>NUCLEOTIDE SEQUENCE</scope>
</reference>
<comment type="caution">
    <text evidence="12">The sequence shown here is derived from an EMBL/GenBank/DDBJ whole genome shotgun (WGS) entry which is preliminary data.</text>
</comment>
<dbReference type="PRINTS" id="PR00970">
    <property type="entry name" value="RIBTRNSFRASE"/>
</dbReference>
<dbReference type="GO" id="GO:0090729">
    <property type="term" value="F:toxin activity"/>
    <property type="evidence" value="ECO:0007669"/>
    <property type="project" value="UniProtKB-KW"/>
</dbReference>
<evidence type="ECO:0000256" key="6">
    <source>
        <dbReference type="ARBA" id="ARBA00022679"/>
    </source>
</evidence>
<keyword evidence="4" id="KW-0800">Toxin</keyword>
<keyword evidence="10" id="KW-0521">NADP</keyword>
<keyword evidence="3" id="KW-0964">Secreted</keyword>
<evidence type="ECO:0000256" key="2">
    <source>
        <dbReference type="ARBA" id="ARBA00009558"/>
    </source>
</evidence>
<gene>
    <name evidence="12" type="ORF">OFUS_LOCUS18161</name>
</gene>
<comment type="similarity">
    <text evidence="2 10">Belongs to the Arg-specific ADP-ribosyltransferase family.</text>
</comment>
<dbReference type="Proteomes" id="UP000749559">
    <property type="component" value="Unassembled WGS sequence"/>
</dbReference>
<evidence type="ECO:0000313" key="12">
    <source>
        <dbReference type="EMBL" id="CAH1793295.1"/>
    </source>
</evidence>
<proteinExistence type="inferred from homology"/>
<evidence type="ECO:0000313" key="13">
    <source>
        <dbReference type="Proteomes" id="UP000749559"/>
    </source>
</evidence>
<keyword evidence="11" id="KW-0472">Membrane</keyword>
<accession>A0A8S4PJI6</accession>